<dbReference type="EMBL" id="FWWU01000009">
    <property type="protein sequence ID" value="SMB95871.1"/>
    <property type="molecule type" value="Genomic_DNA"/>
</dbReference>
<dbReference type="PANTHER" id="PTHR35333">
    <property type="entry name" value="BETA-LACTAMASE"/>
    <property type="match status" value="1"/>
</dbReference>
<dbReference type="OrthoDB" id="975092at2"/>
<evidence type="ECO:0000259" key="2">
    <source>
        <dbReference type="Pfam" id="PF13354"/>
    </source>
</evidence>
<reference evidence="3 4" key="1">
    <citation type="submission" date="2017-04" db="EMBL/GenBank/DDBJ databases">
        <authorList>
            <person name="Afonso C.L."/>
            <person name="Miller P.J."/>
            <person name="Scott M.A."/>
            <person name="Spackman E."/>
            <person name="Goraichik I."/>
            <person name="Dimitrov K.M."/>
            <person name="Suarez D.L."/>
            <person name="Swayne D.E."/>
        </authorList>
    </citation>
    <scope>NUCLEOTIDE SEQUENCE [LARGE SCALE GENOMIC DNA]</scope>
    <source>
        <strain evidence="3 4">KR-140</strain>
    </source>
</reference>
<feature type="domain" description="Beta-lactamase class A catalytic" evidence="2">
    <location>
        <begin position="57"/>
        <end position="329"/>
    </location>
</feature>
<dbReference type="STRING" id="695939.SAMN00790413_03041"/>
<dbReference type="InterPro" id="IPR045155">
    <property type="entry name" value="Beta-lactam_cat"/>
</dbReference>
<feature type="signal peptide" evidence="1">
    <location>
        <begin position="1"/>
        <end position="19"/>
    </location>
</feature>
<name>A0A1W1VS08_9DEIO</name>
<dbReference type="PANTHER" id="PTHR35333:SF5">
    <property type="entry name" value="CONSERVED LIPOPROTEIN LPQF-RELATED"/>
    <property type="match status" value="1"/>
</dbReference>
<dbReference type="GO" id="GO:0008800">
    <property type="term" value="F:beta-lactamase activity"/>
    <property type="evidence" value="ECO:0007669"/>
    <property type="project" value="InterPro"/>
</dbReference>
<evidence type="ECO:0000313" key="3">
    <source>
        <dbReference type="EMBL" id="SMB95871.1"/>
    </source>
</evidence>
<keyword evidence="1" id="KW-0732">Signal</keyword>
<dbReference type="GO" id="GO:0046677">
    <property type="term" value="P:response to antibiotic"/>
    <property type="evidence" value="ECO:0007669"/>
    <property type="project" value="InterPro"/>
</dbReference>
<dbReference type="GO" id="GO:0030655">
    <property type="term" value="P:beta-lactam antibiotic catabolic process"/>
    <property type="evidence" value="ECO:0007669"/>
    <property type="project" value="InterPro"/>
</dbReference>
<dbReference type="SUPFAM" id="SSF56601">
    <property type="entry name" value="beta-lactamase/transpeptidase-like"/>
    <property type="match status" value="1"/>
</dbReference>
<dbReference type="InterPro" id="IPR012338">
    <property type="entry name" value="Beta-lactam/transpept-like"/>
</dbReference>
<feature type="chain" id="PRO_5012031813" evidence="1">
    <location>
        <begin position="20"/>
        <end position="376"/>
    </location>
</feature>
<dbReference type="AlphaFoldDB" id="A0A1W1VS08"/>
<dbReference type="Proteomes" id="UP000192582">
    <property type="component" value="Unassembled WGS sequence"/>
</dbReference>
<sequence>MRKLLPVVLALLPAAQAQGADPLAPLLEFAKQQPGDLAVFVASVRPDGSPDSARPALVWNPTASMPLASSRKIVVLSAYARAVAAGKLNPQVLVKLSEWEEFYLPGTDGGAHAKSLAALNLPADSQGRAQDGSRAVPLDTVVRFMIETSDNAAADLVLTRLGRDAVAEIRRDLKLSGQEEFGPFSGLFSAWQDPAARADYSRWPMLRRVSDAWSRTAQLSRTPALRDPETVRQGLPTREDQAALVDATDAHGTVSDYAGLMAQVLTGAGLKPAEREVMARHLGWPMRLNPANAQAFSEVYAKGGSLPGVLTNTYALAPKVGPHKGEKLVVSLFLRRIPEEQYGLLEASMNDAMVYLALVPGQAQRLADVLNAAPGP</sequence>
<protein>
    <submittedName>
        <fullName evidence="3">Beta-lactamase class A</fullName>
    </submittedName>
</protein>
<dbReference type="Gene3D" id="3.40.710.10">
    <property type="entry name" value="DD-peptidase/beta-lactamase superfamily"/>
    <property type="match status" value="1"/>
</dbReference>
<dbReference type="Pfam" id="PF13354">
    <property type="entry name" value="Beta-lactamase2"/>
    <property type="match status" value="1"/>
</dbReference>
<keyword evidence="4" id="KW-1185">Reference proteome</keyword>
<gene>
    <name evidence="3" type="ORF">SAMN00790413_03041</name>
</gene>
<organism evidence="3 4">
    <name type="scientific">Deinococcus hopiensis KR-140</name>
    <dbReference type="NCBI Taxonomy" id="695939"/>
    <lineage>
        <taxon>Bacteria</taxon>
        <taxon>Thermotogati</taxon>
        <taxon>Deinococcota</taxon>
        <taxon>Deinococci</taxon>
        <taxon>Deinococcales</taxon>
        <taxon>Deinococcaceae</taxon>
        <taxon>Deinococcus</taxon>
    </lineage>
</organism>
<proteinExistence type="predicted"/>
<dbReference type="InterPro" id="IPR000871">
    <property type="entry name" value="Beta-lactam_class-A"/>
</dbReference>
<evidence type="ECO:0000313" key="4">
    <source>
        <dbReference type="Proteomes" id="UP000192582"/>
    </source>
</evidence>
<dbReference type="RefSeq" id="WP_084050452.1">
    <property type="nucleotide sequence ID" value="NZ_FWWU01000009.1"/>
</dbReference>
<accession>A0A1W1VS08</accession>
<evidence type="ECO:0000256" key="1">
    <source>
        <dbReference type="SAM" id="SignalP"/>
    </source>
</evidence>